<comment type="similarity">
    <text evidence="1">Belongs to the CSN7/EIF3M family. CSN7 subfamily.</text>
</comment>
<feature type="domain" description="PCI" evidence="4">
    <location>
        <begin position="19"/>
        <end position="195"/>
    </location>
</feature>
<dbReference type="SMART" id="SM00088">
    <property type="entry name" value="PINT"/>
    <property type="match status" value="1"/>
</dbReference>
<evidence type="ECO:0000313" key="6">
    <source>
        <dbReference type="Proteomes" id="UP000765509"/>
    </source>
</evidence>
<evidence type="ECO:0000256" key="3">
    <source>
        <dbReference type="SAM" id="MobiDB-lite"/>
    </source>
</evidence>
<evidence type="ECO:0000313" key="5">
    <source>
        <dbReference type="EMBL" id="MBW0478956.1"/>
    </source>
</evidence>
<dbReference type="Proteomes" id="UP000765509">
    <property type="component" value="Unassembled WGS sequence"/>
</dbReference>
<dbReference type="EMBL" id="AVOT02005393">
    <property type="protein sequence ID" value="MBW0478956.1"/>
    <property type="molecule type" value="Genomic_DNA"/>
</dbReference>
<reference evidence="5" key="1">
    <citation type="submission" date="2021-03" db="EMBL/GenBank/DDBJ databases">
        <title>Draft genome sequence of rust myrtle Austropuccinia psidii MF-1, a brazilian biotype.</title>
        <authorList>
            <person name="Quecine M.C."/>
            <person name="Pachon D.M.R."/>
            <person name="Bonatelli M.L."/>
            <person name="Correr F.H."/>
            <person name="Franceschini L.M."/>
            <person name="Leite T.F."/>
            <person name="Margarido G.R.A."/>
            <person name="Almeida C.A."/>
            <person name="Ferrarezi J.A."/>
            <person name="Labate C.A."/>
        </authorList>
    </citation>
    <scope>NUCLEOTIDE SEQUENCE</scope>
    <source>
        <strain evidence="5">MF-1</strain>
    </source>
</reference>
<dbReference type="InterPro" id="IPR045237">
    <property type="entry name" value="COPS7/eIF3m"/>
</dbReference>
<dbReference type="OrthoDB" id="10265275at2759"/>
<accession>A0A9Q3CA25</accession>
<dbReference type="GO" id="GO:0008180">
    <property type="term" value="C:COP9 signalosome"/>
    <property type="evidence" value="ECO:0007669"/>
    <property type="project" value="UniProtKB-KW"/>
</dbReference>
<dbReference type="InterPro" id="IPR000717">
    <property type="entry name" value="PCI_dom"/>
</dbReference>
<dbReference type="PANTHER" id="PTHR15350">
    <property type="entry name" value="COP9 SIGNALOSOME COMPLEX SUBUNIT 7/DENDRITIC CELL PROTEIN GA17"/>
    <property type="match status" value="1"/>
</dbReference>
<sequence>MVADVHDLDHVKLGLADEQSSSSNSKSIPSFTTSTHLNQSIKTNHKLEYILTLLESTKGIGVIKLIEDALGCDGIYVFGEILQVKAVSELAHHPIHSAHYELLKIFAYGNWKQYREKVDQLPGLNSAQARKLKQLSIISRASQSRIIPYSELLEQLEIDQIQELEELVIDAIYNGLLKARLDQKRARIELESCMGRDVQLIANDVKDGGDIEMDGRTFPTNSILELKSKLESWRNCTAKVLDQVDQQIALIRRKEQAILDYESNQQATIETIVQSLTASSHEYAGASKGKDKDLGLNDQLMDVDDPSTSSSKTRKRTRP</sequence>
<gene>
    <name evidence="5" type="ORF">O181_018671</name>
</gene>
<dbReference type="PANTHER" id="PTHR15350:SF5">
    <property type="entry name" value="COP9 SIGNALOSOME COMPLEX SUBUNIT 7"/>
    <property type="match status" value="1"/>
</dbReference>
<name>A0A9Q3CA25_9BASI</name>
<organism evidence="5 6">
    <name type="scientific">Austropuccinia psidii MF-1</name>
    <dbReference type="NCBI Taxonomy" id="1389203"/>
    <lineage>
        <taxon>Eukaryota</taxon>
        <taxon>Fungi</taxon>
        <taxon>Dikarya</taxon>
        <taxon>Basidiomycota</taxon>
        <taxon>Pucciniomycotina</taxon>
        <taxon>Pucciniomycetes</taxon>
        <taxon>Pucciniales</taxon>
        <taxon>Sphaerophragmiaceae</taxon>
        <taxon>Austropuccinia</taxon>
    </lineage>
</organism>
<comment type="caution">
    <text evidence="5">The sequence shown here is derived from an EMBL/GenBank/DDBJ whole genome shotgun (WGS) entry which is preliminary data.</text>
</comment>
<keyword evidence="6" id="KW-1185">Reference proteome</keyword>
<evidence type="ECO:0000259" key="4">
    <source>
        <dbReference type="PROSITE" id="PS50250"/>
    </source>
</evidence>
<keyword evidence="2" id="KW-0736">Signalosome</keyword>
<proteinExistence type="inferred from homology"/>
<feature type="region of interest" description="Disordered" evidence="3">
    <location>
        <begin position="283"/>
        <end position="319"/>
    </location>
</feature>
<dbReference type="Pfam" id="PF01399">
    <property type="entry name" value="PCI"/>
    <property type="match status" value="1"/>
</dbReference>
<evidence type="ECO:0000256" key="1">
    <source>
        <dbReference type="ARBA" id="ARBA00008482"/>
    </source>
</evidence>
<dbReference type="PROSITE" id="PS50250">
    <property type="entry name" value="PCI"/>
    <property type="match status" value="1"/>
</dbReference>
<dbReference type="AlphaFoldDB" id="A0A9Q3CA25"/>
<protein>
    <recommendedName>
        <fullName evidence="4">PCI domain-containing protein</fullName>
    </recommendedName>
</protein>
<evidence type="ECO:0000256" key="2">
    <source>
        <dbReference type="ARBA" id="ARBA00022790"/>
    </source>
</evidence>